<sequence>MASSWIIPGIVFVFTTLYYWFRRINVAGRARLPPGPKGLPLVGNLNDLPKQGVLEAHHWLKHKKQYGPISSVTVMGQTIVIINDSRLAFEVMEKRSAIHSSRPKQLFAGEMVGWESTLGFSPYNNRFRTYRRNFARIIGSKPLAAQFNDLQEAEVGHFLLHVLDKPEELVDHIKRSPPTFSPVEAGAIILKISYDYTAESHKRDPLIDNIGDAMDKFTQAAVPGAFMVDLIPFLRHLPDWVPGTGWKKTAREWKAQLMDVTDRPYAFVKHRMAQGKTEPSFLSKLLEKSDSDPEEKFTNKFSAFSLYGAGADTTVSGLAFFFLAMALFPDAQRKAQAEIDRVIGPDRLPTAEDRENLPYIAATVKEVLRWNPVAPMGLPHGTTEDDLCEGYLIPKGAMVFANVWRVKPLFLQRHFTHDPNVYHDPMTFKPERFLPVDGHMPEPDPAMYAFGFGRRICPGRILADNTLYLSIAQSLAVFSITKPVENGKEIEPVVKPLPGVISHPAPFQCTIKPRSNHHESLIRSIEKTHPWQESDGPVLESMCY</sequence>
<name>A0A6G1G794_9PEZI</name>
<gene>
    <name evidence="11 13" type="ORF">P152DRAFT_394143</name>
</gene>
<protein>
    <submittedName>
        <fullName evidence="11 13">Cytochrome P450 oxidoreductase OrdA-like protein</fullName>
    </submittedName>
</protein>
<dbReference type="RefSeq" id="XP_033535401.1">
    <property type="nucleotide sequence ID" value="XM_033676238.1"/>
</dbReference>
<keyword evidence="7 9" id="KW-0503">Monooxygenase</keyword>
<evidence type="ECO:0000313" key="12">
    <source>
        <dbReference type="Proteomes" id="UP000504638"/>
    </source>
</evidence>
<dbReference type="PRINTS" id="PR00385">
    <property type="entry name" value="P450"/>
</dbReference>
<dbReference type="CDD" id="cd11065">
    <property type="entry name" value="CYP64-like"/>
    <property type="match status" value="1"/>
</dbReference>
<dbReference type="AlphaFoldDB" id="A0A6G1G794"/>
<keyword evidence="10" id="KW-0812">Transmembrane</keyword>
<evidence type="ECO:0000256" key="4">
    <source>
        <dbReference type="ARBA" id="ARBA00022723"/>
    </source>
</evidence>
<dbReference type="PRINTS" id="PR00463">
    <property type="entry name" value="EP450I"/>
</dbReference>
<feature type="transmembrane region" description="Helical" evidence="10">
    <location>
        <begin position="6"/>
        <end position="21"/>
    </location>
</feature>
<dbReference type="InterPro" id="IPR001128">
    <property type="entry name" value="Cyt_P450"/>
</dbReference>
<reference evidence="13" key="3">
    <citation type="submission" date="2025-04" db="UniProtKB">
        <authorList>
            <consortium name="RefSeq"/>
        </authorList>
    </citation>
    <scope>IDENTIFICATION</scope>
    <source>
        <strain evidence="13">CBS 781.70</strain>
    </source>
</reference>
<dbReference type="InterPro" id="IPR036396">
    <property type="entry name" value="Cyt_P450_sf"/>
</dbReference>
<feature type="binding site" description="axial binding residue" evidence="8">
    <location>
        <position position="457"/>
    </location>
    <ligand>
        <name>heme</name>
        <dbReference type="ChEBI" id="CHEBI:30413"/>
    </ligand>
    <ligandPart>
        <name>Fe</name>
        <dbReference type="ChEBI" id="CHEBI:18248"/>
    </ligandPart>
</feature>
<dbReference type="InterPro" id="IPR002401">
    <property type="entry name" value="Cyt_P450_E_grp-I"/>
</dbReference>
<dbReference type="EMBL" id="ML975154">
    <property type="protein sequence ID" value="KAF1813770.1"/>
    <property type="molecule type" value="Genomic_DNA"/>
</dbReference>
<evidence type="ECO:0000256" key="9">
    <source>
        <dbReference type="RuleBase" id="RU000461"/>
    </source>
</evidence>
<dbReference type="Gene3D" id="1.10.630.10">
    <property type="entry name" value="Cytochrome P450"/>
    <property type="match status" value="1"/>
</dbReference>
<dbReference type="SUPFAM" id="SSF48264">
    <property type="entry name" value="Cytochrome P450"/>
    <property type="match status" value="1"/>
</dbReference>
<keyword evidence="12" id="KW-1185">Reference proteome</keyword>
<dbReference type="GO" id="GO:0005506">
    <property type="term" value="F:iron ion binding"/>
    <property type="evidence" value="ECO:0007669"/>
    <property type="project" value="InterPro"/>
</dbReference>
<feature type="transmembrane region" description="Helical" evidence="10">
    <location>
        <begin position="306"/>
        <end position="328"/>
    </location>
</feature>
<dbReference type="InterPro" id="IPR050364">
    <property type="entry name" value="Cytochrome_P450_fung"/>
</dbReference>
<reference evidence="11 13" key="1">
    <citation type="submission" date="2020-01" db="EMBL/GenBank/DDBJ databases">
        <authorList>
            <consortium name="DOE Joint Genome Institute"/>
            <person name="Haridas S."/>
            <person name="Albert R."/>
            <person name="Binder M."/>
            <person name="Bloem J."/>
            <person name="Labutti K."/>
            <person name="Salamov A."/>
            <person name="Andreopoulos B."/>
            <person name="Baker S.E."/>
            <person name="Barry K."/>
            <person name="Bills G."/>
            <person name="Bluhm B.H."/>
            <person name="Cannon C."/>
            <person name="Castanera R."/>
            <person name="Culley D.E."/>
            <person name="Daum C."/>
            <person name="Ezra D."/>
            <person name="Gonzalez J.B."/>
            <person name="Henrissat B."/>
            <person name="Kuo A."/>
            <person name="Liang C."/>
            <person name="Lipzen A."/>
            <person name="Lutzoni F."/>
            <person name="Magnuson J."/>
            <person name="Mondo S."/>
            <person name="Nolan M."/>
            <person name="Ohm R."/>
            <person name="Pangilinan J."/>
            <person name="Park H.-J."/>
            <person name="Ramirez L."/>
            <person name="Alfaro M."/>
            <person name="Sun H."/>
            <person name="Tritt A."/>
            <person name="Yoshinaga Y."/>
            <person name="Zwiers L.-H."/>
            <person name="Turgeon B.G."/>
            <person name="Goodwin S.B."/>
            <person name="Spatafora J.W."/>
            <person name="Crous P.W."/>
            <person name="Grigoriev I.V."/>
        </authorList>
    </citation>
    <scope>NUCLEOTIDE SEQUENCE</scope>
    <source>
        <strain evidence="11 13">CBS 781.70</strain>
    </source>
</reference>
<reference evidence="13" key="2">
    <citation type="submission" date="2020-04" db="EMBL/GenBank/DDBJ databases">
        <authorList>
            <consortium name="NCBI Genome Project"/>
        </authorList>
    </citation>
    <scope>NUCLEOTIDE SEQUENCE</scope>
    <source>
        <strain evidence="13">CBS 781.70</strain>
    </source>
</reference>
<evidence type="ECO:0000313" key="11">
    <source>
        <dbReference type="EMBL" id="KAF1813770.1"/>
    </source>
</evidence>
<evidence type="ECO:0000256" key="8">
    <source>
        <dbReference type="PIRSR" id="PIRSR602401-1"/>
    </source>
</evidence>
<evidence type="ECO:0000313" key="13">
    <source>
        <dbReference type="RefSeq" id="XP_033535401.1"/>
    </source>
</evidence>
<dbReference type="Proteomes" id="UP000504638">
    <property type="component" value="Unplaced"/>
</dbReference>
<evidence type="ECO:0000256" key="7">
    <source>
        <dbReference type="ARBA" id="ARBA00023033"/>
    </source>
</evidence>
<evidence type="ECO:0000256" key="3">
    <source>
        <dbReference type="ARBA" id="ARBA00022617"/>
    </source>
</evidence>
<accession>A0A6G1G794</accession>
<dbReference type="InterPro" id="IPR017972">
    <property type="entry name" value="Cyt_P450_CS"/>
</dbReference>
<dbReference type="GO" id="GO:0016705">
    <property type="term" value="F:oxidoreductase activity, acting on paired donors, with incorporation or reduction of molecular oxygen"/>
    <property type="evidence" value="ECO:0007669"/>
    <property type="project" value="InterPro"/>
</dbReference>
<keyword evidence="10" id="KW-1133">Transmembrane helix</keyword>
<evidence type="ECO:0000256" key="6">
    <source>
        <dbReference type="ARBA" id="ARBA00023004"/>
    </source>
</evidence>
<dbReference type="Pfam" id="PF00067">
    <property type="entry name" value="p450"/>
    <property type="match status" value="1"/>
</dbReference>
<dbReference type="PANTHER" id="PTHR46300">
    <property type="entry name" value="P450, PUTATIVE (EUROFUNG)-RELATED-RELATED"/>
    <property type="match status" value="1"/>
</dbReference>
<organism evidence="11">
    <name type="scientific">Eremomyces bilateralis CBS 781.70</name>
    <dbReference type="NCBI Taxonomy" id="1392243"/>
    <lineage>
        <taxon>Eukaryota</taxon>
        <taxon>Fungi</taxon>
        <taxon>Dikarya</taxon>
        <taxon>Ascomycota</taxon>
        <taxon>Pezizomycotina</taxon>
        <taxon>Dothideomycetes</taxon>
        <taxon>Dothideomycetes incertae sedis</taxon>
        <taxon>Eremomycetales</taxon>
        <taxon>Eremomycetaceae</taxon>
        <taxon>Eremomyces</taxon>
    </lineage>
</organism>
<keyword evidence="4 8" id="KW-0479">Metal-binding</keyword>
<keyword evidence="6 8" id="KW-0408">Iron</keyword>
<evidence type="ECO:0000256" key="1">
    <source>
        <dbReference type="ARBA" id="ARBA00001971"/>
    </source>
</evidence>
<dbReference type="OrthoDB" id="2789670at2759"/>
<dbReference type="GeneID" id="54416808"/>
<keyword evidence="10" id="KW-0472">Membrane</keyword>
<evidence type="ECO:0000256" key="10">
    <source>
        <dbReference type="SAM" id="Phobius"/>
    </source>
</evidence>
<evidence type="ECO:0000256" key="5">
    <source>
        <dbReference type="ARBA" id="ARBA00023002"/>
    </source>
</evidence>
<dbReference type="GO" id="GO:0004497">
    <property type="term" value="F:monooxygenase activity"/>
    <property type="evidence" value="ECO:0007669"/>
    <property type="project" value="UniProtKB-KW"/>
</dbReference>
<dbReference type="PROSITE" id="PS00086">
    <property type="entry name" value="CYTOCHROME_P450"/>
    <property type="match status" value="1"/>
</dbReference>
<proteinExistence type="inferred from homology"/>
<comment type="cofactor">
    <cofactor evidence="1 8">
        <name>heme</name>
        <dbReference type="ChEBI" id="CHEBI:30413"/>
    </cofactor>
</comment>
<evidence type="ECO:0000256" key="2">
    <source>
        <dbReference type="ARBA" id="ARBA00010617"/>
    </source>
</evidence>
<comment type="similarity">
    <text evidence="2 9">Belongs to the cytochrome P450 family.</text>
</comment>
<keyword evidence="3 8" id="KW-0349">Heme</keyword>
<dbReference type="PANTHER" id="PTHR46300:SF7">
    <property type="entry name" value="P450, PUTATIVE (EUROFUNG)-RELATED"/>
    <property type="match status" value="1"/>
</dbReference>
<keyword evidence="5 9" id="KW-0560">Oxidoreductase</keyword>
<dbReference type="GO" id="GO:0020037">
    <property type="term" value="F:heme binding"/>
    <property type="evidence" value="ECO:0007669"/>
    <property type="project" value="InterPro"/>
</dbReference>